<feature type="compositionally biased region" description="Low complexity" evidence="1">
    <location>
        <begin position="15"/>
        <end position="26"/>
    </location>
</feature>
<keyword evidence="3" id="KW-1185">Reference proteome</keyword>
<dbReference type="EMBL" id="JACXVP010000009">
    <property type="protein sequence ID" value="KAG5584730.1"/>
    <property type="molecule type" value="Genomic_DNA"/>
</dbReference>
<organism evidence="2 3">
    <name type="scientific">Solanum commersonii</name>
    <name type="common">Commerson's wild potato</name>
    <name type="synonym">Commerson's nightshade</name>
    <dbReference type="NCBI Taxonomy" id="4109"/>
    <lineage>
        <taxon>Eukaryota</taxon>
        <taxon>Viridiplantae</taxon>
        <taxon>Streptophyta</taxon>
        <taxon>Embryophyta</taxon>
        <taxon>Tracheophyta</taxon>
        <taxon>Spermatophyta</taxon>
        <taxon>Magnoliopsida</taxon>
        <taxon>eudicotyledons</taxon>
        <taxon>Gunneridae</taxon>
        <taxon>Pentapetalae</taxon>
        <taxon>asterids</taxon>
        <taxon>lamiids</taxon>
        <taxon>Solanales</taxon>
        <taxon>Solanaceae</taxon>
        <taxon>Solanoideae</taxon>
        <taxon>Solaneae</taxon>
        <taxon>Solanum</taxon>
    </lineage>
</organism>
<gene>
    <name evidence="2" type="ORF">H5410_045164</name>
</gene>
<sequence length="133" mass="14714">MTISLSSNKSTWRYSTPTSARKSSRSRTSLTTLAAAQGDGCWGTQWTESLPLLHSLLIVVDNVTSFQKKTIGLAFSTIPTLRLPQVLDKLGQIMSVCKSAIRGGNEDLSEDEFRTLKELSTKRLTSDQRTFSK</sequence>
<dbReference type="Proteomes" id="UP000824120">
    <property type="component" value="Chromosome 9"/>
</dbReference>
<feature type="compositionally biased region" description="Polar residues" evidence="1">
    <location>
        <begin position="1"/>
        <end position="14"/>
    </location>
</feature>
<name>A0A9J5XA96_SOLCO</name>
<feature type="region of interest" description="Disordered" evidence="1">
    <location>
        <begin position="1"/>
        <end position="26"/>
    </location>
</feature>
<evidence type="ECO:0000313" key="3">
    <source>
        <dbReference type="Proteomes" id="UP000824120"/>
    </source>
</evidence>
<protein>
    <submittedName>
        <fullName evidence="2">Uncharacterized protein</fullName>
    </submittedName>
</protein>
<reference evidence="2 3" key="1">
    <citation type="submission" date="2020-09" db="EMBL/GenBank/DDBJ databases">
        <title>De no assembly of potato wild relative species, Solanum commersonii.</title>
        <authorList>
            <person name="Cho K."/>
        </authorList>
    </citation>
    <scope>NUCLEOTIDE SEQUENCE [LARGE SCALE GENOMIC DNA]</scope>
    <source>
        <strain evidence="2">LZ3.2</strain>
        <tissue evidence="2">Leaf</tissue>
    </source>
</reference>
<dbReference type="AlphaFoldDB" id="A0A9J5XA96"/>
<accession>A0A9J5XA96</accession>
<evidence type="ECO:0000313" key="2">
    <source>
        <dbReference type="EMBL" id="KAG5584730.1"/>
    </source>
</evidence>
<proteinExistence type="predicted"/>
<feature type="non-terminal residue" evidence="2">
    <location>
        <position position="1"/>
    </location>
</feature>
<evidence type="ECO:0000256" key="1">
    <source>
        <dbReference type="SAM" id="MobiDB-lite"/>
    </source>
</evidence>
<comment type="caution">
    <text evidence="2">The sequence shown here is derived from an EMBL/GenBank/DDBJ whole genome shotgun (WGS) entry which is preliminary data.</text>
</comment>